<dbReference type="Pfam" id="PF14863">
    <property type="entry name" value="Alkyl_sulf_dimr"/>
    <property type="match status" value="1"/>
</dbReference>
<dbReference type="InterPro" id="IPR036527">
    <property type="entry name" value="SCP2_sterol-bd_dom_sf"/>
</dbReference>
<dbReference type="Proteomes" id="UP001595476">
    <property type="component" value="Unassembled WGS sequence"/>
</dbReference>
<dbReference type="SUPFAM" id="SSF56281">
    <property type="entry name" value="Metallo-hydrolase/oxidoreductase"/>
    <property type="match status" value="1"/>
</dbReference>
<dbReference type="RefSeq" id="WP_386719843.1">
    <property type="nucleotide sequence ID" value="NZ_JBHRSZ010000004.1"/>
</dbReference>
<dbReference type="Gene3D" id="3.60.15.30">
    <property type="entry name" value="Metallo-beta-lactamase domain"/>
    <property type="match status" value="1"/>
</dbReference>
<evidence type="ECO:0000256" key="5">
    <source>
        <dbReference type="SAM" id="MobiDB-lite"/>
    </source>
</evidence>
<dbReference type="Pfam" id="PF00753">
    <property type="entry name" value="Lactamase_B"/>
    <property type="match status" value="1"/>
</dbReference>
<keyword evidence="3" id="KW-0862">Zinc</keyword>
<evidence type="ECO:0000259" key="6">
    <source>
        <dbReference type="SMART" id="SM00849"/>
    </source>
</evidence>
<dbReference type="InterPro" id="IPR036866">
    <property type="entry name" value="RibonucZ/Hydroxyglut_hydro"/>
</dbReference>
<dbReference type="Pfam" id="PF14864">
    <property type="entry name" value="Alkyl_sulf_C"/>
    <property type="match status" value="1"/>
</dbReference>
<dbReference type="InterPro" id="IPR038536">
    <property type="entry name" value="Alkyl/aryl-sulf_dimr_sf"/>
</dbReference>
<feature type="region of interest" description="Disordered" evidence="5">
    <location>
        <begin position="26"/>
        <end position="48"/>
    </location>
</feature>
<gene>
    <name evidence="7" type="ORF">ACFOEK_09775</name>
</gene>
<evidence type="ECO:0000256" key="3">
    <source>
        <dbReference type="ARBA" id="ARBA00022833"/>
    </source>
</evidence>
<name>A0ABV7HFE4_9GAMM</name>
<dbReference type="EMBL" id="JBHRSZ010000004">
    <property type="protein sequence ID" value="MFC3151313.1"/>
    <property type="molecule type" value="Genomic_DNA"/>
</dbReference>
<dbReference type="PANTHER" id="PTHR43223">
    <property type="entry name" value="ALKYL/ARYL-SULFATASE"/>
    <property type="match status" value="1"/>
</dbReference>
<keyword evidence="2" id="KW-0378">Hydrolase</keyword>
<sequence length="673" mass="74793">MNSVSKTVLSLGLVASLFGCDQSGVGSSQMPLSKEQPDEHGFSPASSFTKEHQASVIDELPFEDTEDFEQSNRGFIAKIPGLQVKNQQGRVIWDTQAYEFIGSSVDETDAPASVNPSLWRQAKLNNLHGLYHISENIYQVRGFDLANMTIIQGQTGWIVVDPLTTAETAKVALDFVNEKLGERPVSAILFTHSHIDHFGGALGIVSNDELAQRPIPIVAPAGFMEEATSENVVAGMAMGRRSMFMYGKRLPKSERGHIGSGLGKEPAFGSFGIFEPNLTISEPTETHVIDGVDFEFQVVSGSEAPSEFTFYIPKYKAWCGAEMVSRTMHNLYTLRGAKVRDALKWSGYINDAIEYAEKSDLYFGSHHWPIWKSDKIINFLKAQRDTYKYIHDQSVRMLNAGLTPEEIAETLTLPPSLAKNFSNRGYYGTVKHNAKAIYQGYMGWFNGNPAYLDPLPHTVSAEKYIVLMGGADQVLSNAQKSFDQGEYRWVAELLNHLVFAEPDNQAARTLLANTYDQLGYQAESGPWRDVYLTGAYELRHGAPEVGVDIAMMKGVLREAPVENFFISMASRLIGPDAFDEDYKINITFTDLNENYVLWIENAVLHHQKADVAGDANATLKVTHELFLNMAIGEAGIKDTLFSDDLEVDGSKLDLVNFFRLFDKPKGIFNIVEP</sequence>
<comment type="caution">
    <text evidence="7">The sequence shown here is derived from an EMBL/GenBank/DDBJ whole genome shotgun (WGS) entry which is preliminary data.</text>
</comment>
<dbReference type="InterPro" id="IPR044097">
    <property type="entry name" value="Bds1/SdsA1_MBL-fold"/>
</dbReference>
<evidence type="ECO:0000313" key="7">
    <source>
        <dbReference type="EMBL" id="MFC3151313.1"/>
    </source>
</evidence>
<dbReference type="InterPro" id="IPR001279">
    <property type="entry name" value="Metallo-B-lactamas"/>
</dbReference>
<evidence type="ECO:0000256" key="1">
    <source>
        <dbReference type="ARBA" id="ARBA00022723"/>
    </source>
</evidence>
<dbReference type="Gene3D" id="1.25.40.880">
    <property type="entry name" value="Alkyl sulfatase, dimerisation domain"/>
    <property type="match status" value="1"/>
</dbReference>
<organism evidence="7 8">
    <name type="scientific">Litoribrevibacter euphylliae</name>
    <dbReference type="NCBI Taxonomy" id="1834034"/>
    <lineage>
        <taxon>Bacteria</taxon>
        <taxon>Pseudomonadati</taxon>
        <taxon>Pseudomonadota</taxon>
        <taxon>Gammaproteobacteria</taxon>
        <taxon>Oceanospirillales</taxon>
        <taxon>Oceanospirillaceae</taxon>
        <taxon>Litoribrevibacter</taxon>
    </lineage>
</organism>
<keyword evidence="8" id="KW-1185">Reference proteome</keyword>
<accession>A0ABV7HFE4</accession>
<dbReference type="CDD" id="cd07710">
    <property type="entry name" value="arylsulfatase_Sdsa1-like_MBL-fold"/>
    <property type="match status" value="1"/>
</dbReference>
<feature type="domain" description="Metallo-beta-lactamase" evidence="6">
    <location>
        <begin position="145"/>
        <end position="367"/>
    </location>
</feature>
<dbReference type="InterPro" id="IPR029228">
    <property type="entry name" value="Alkyl_sulf_dimr"/>
</dbReference>
<keyword evidence="1" id="KW-0479">Metal-binding</keyword>
<dbReference type="SMART" id="SM00849">
    <property type="entry name" value="Lactamase_B"/>
    <property type="match status" value="1"/>
</dbReference>
<evidence type="ECO:0000256" key="2">
    <source>
        <dbReference type="ARBA" id="ARBA00022801"/>
    </source>
</evidence>
<dbReference type="PROSITE" id="PS51257">
    <property type="entry name" value="PROKAR_LIPOPROTEIN"/>
    <property type="match status" value="1"/>
</dbReference>
<reference evidence="8" key="1">
    <citation type="journal article" date="2019" name="Int. J. Syst. Evol. Microbiol.">
        <title>The Global Catalogue of Microorganisms (GCM) 10K type strain sequencing project: providing services to taxonomists for standard genome sequencing and annotation.</title>
        <authorList>
            <consortium name="The Broad Institute Genomics Platform"/>
            <consortium name="The Broad Institute Genome Sequencing Center for Infectious Disease"/>
            <person name="Wu L."/>
            <person name="Ma J."/>
        </authorList>
    </citation>
    <scope>NUCLEOTIDE SEQUENCE [LARGE SCALE GENOMIC DNA]</scope>
    <source>
        <strain evidence="8">KCTC 52438</strain>
    </source>
</reference>
<protein>
    <submittedName>
        <fullName evidence="7">Alkyl/aryl-sulfatase</fullName>
    </submittedName>
</protein>
<evidence type="ECO:0000313" key="8">
    <source>
        <dbReference type="Proteomes" id="UP001595476"/>
    </source>
</evidence>
<evidence type="ECO:0000256" key="4">
    <source>
        <dbReference type="ARBA" id="ARBA00033751"/>
    </source>
</evidence>
<comment type="similarity">
    <text evidence="4">Belongs to the metallo-beta-lactamase superfamily. Type III sulfatase family.</text>
</comment>
<dbReference type="InterPro" id="IPR029229">
    <property type="entry name" value="Alkyl_sulf_C"/>
</dbReference>
<proteinExistence type="inferred from homology"/>
<dbReference type="PANTHER" id="PTHR43223:SF1">
    <property type="entry name" value="ALKYL_ARYL-SULFATASE BDS1"/>
    <property type="match status" value="1"/>
</dbReference>
<dbReference type="InterPro" id="IPR052195">
    <property type="entry name" value="Bact_Alkyl/Aryl-Sulfatase"/>
</dbReference>
<dbReference type="SUPFAM" id="SSF55718">
    <property type="entry name" value="SCP-like"/>
    <property type="match status" value="1"/>
</dbReference>
<dbReference type="Gene3D" id="3.30.1050.10">
    <property type="entry name" value="SCP2 sterol-binding domain"/>
    <property type="match status" value="1"/>
</dbReference>